<keyword evidence="9" id="KW-0067">ATP-binding</keyword>
<dbReference type="FunFam" id="1.10.1520.10:FF:000004">
    <property type="entry name" value="Endoribonuclease dicer-like 1"/>
    <property type="match status" value="1"/>
</dbReference>
<evidence type="ECO:0000313" key="17">
    <source>
        <dbReference type="Proteomes" id="UP001153620"/>
    </source>
</evidence>
<sequence>MNEQVTKAAFKDREYQQNIINVCIERNSLVYLPTGAGKTYIAIQVIKHFSESLKASYSDGGKRSFFLVTTIALAKQQGDRIKHLMPFNVAVLTGDNNVDDFDAHKWLDVMNKNQIFVMTAQCFADAALKHTFIDLKSINVIIFDECHHATKGHVYRQITQAFKDREIVINLRIIGLTGVLVGNSKSCKPHTVVEELKELESNYQSTIITVNNIDDQKNVLLYSTKSKEYFIAYDLEQINECLKVINAQLFKLRAYLEPIELNKNGSLEVPVKIQKLIDLLEDYMCQVKALGCYGSFLALLGILVQLELTKRFADTEKFRTIVKACISNIESCVNYLKREVNLETKDAATVMKNSSSKVQKMLHLLKKFFEDPNRDMQCLIFVKKRSTAKILYHLIKCFGHDDPNFPINPDFVVGLNNSMPESIESILSSSNNSLALEKFENKETNVIVCTNVLEEGIDLRACNLVIMFDPPETPRSYVQSRGRARDDQSNYVIMVDNESKTKFDKKFLVWQQIDFETKKQLIGRTIDRPPPSEEDIKKEQIQEWDPFYTKEGACLTALNCIATLNQCTQSLPGDRFTSPSIYWTRNDNIDGTFSVNLTLPTQSMINDQIIGSPQKRVKIAKQDAAFKACKLLYSNGNLTEKLCPVDSNIKIEEFNLKYFDHWEKYDKENPKKAGTKKNLRLHDIKIPEAIKNCGPTLETNYLYKISIKPKFEDNDSNALKVFYELLANENTFGILTKKRIPKLPIIRLFQSYGEIECEISGLPTAVDIESEEILQKLQRFHIIIFRDLLKTFQNYFVLDKSSYLLVPMNEDNEIDLKLIDDFQEIPNPTLLTKTQIENMSFNSEDYIYKVVNPVYQDKDHIYVVTNINQHKTPLSTFPNDNKKTYAEHVKKFKVDIHRNDQFLIEVKGISMKPKLLFPGAGMSDKEKRKDQTNECVEFIPEICHNFKFPADFWLKATLLPTICHRMNYMLLAEELRRWLINAGIDINYGQQIYKLDVDKGDYDKQKEALTFAEHEPLEKLDDFEDALIKLKQREVEDNYKSKNFKTQANLIWDRSILSIDLDRNWSDIADVEIDYYFNFISGKKEITDIPLQMFKSQPQNDSTSNSLPSLKEQEIGKDIKLLNLNKSSSCIQQKDLIKVITTSKAGDVFDMERYEALGDGFLKFIVSLYLYKTHGNWHEGHLTALKGKMVSNRNLYYIGNDFGLPKILNATLFDVQSSFAPSTKLPANLKEVLVNDKRLLTCLLDVTKSLSNSEIENGLMNEENLELFRTHQKDVDDEVAVENVDSSFIGFIDQKVIGDKIIADCVEALLGCTVSSVGIDAGYKLCQKLKIFPETQNLLTEKINPRIIHENDLTLINRDALENKISYRFQNEIYLIQALTHASYPNKASGTYQQLEFLGDAVLDFLITSFIYENCPTMDPGKLTDLRSSLVNNATLACIVVRNDIHTHMFYENYVLSEAIKKFAIFQESKNHEVTDQVELMITENDTNIVKSIEVPKALGDIFESIVGAVFLDSNLSLNKTWDVIYKLMQHEIHKFMQDVPIQIVRRLFEFQGGKAEPKFYSPKVIDGDENVAVPVKIKTRDGTQKLFIGFGKNKKIAKIAAAKKALSELM</sequence>
<dbReference type="GO" id="GO:0004525">
    <property type="term" value="F:ribonuclease III activity"/>
    <property type="evidence" value="ECO:0007669"/>
    <property type="project" value="InterPro"/>
</dbReference>
<dbReference type="CDD" id="cd00593">
    <property type="entry name" value="RIBOc"/>
    <property type="match status" value="2"/>
</dbReference>
<dbReference type="Gene3D" id="1.10.1520.10">
    <property type="entry name" value="Ribonuclease III domain"/>
    <property type="match status" value="2"/>
</dbReference>
<evidence type="ECO:0000256" key="3">
    <source>
        <dbReference type="ARBA" id="ARBA00022722"/>
    </source>
</evidence>
<dbReference type="GO" id="GO:0046872">
    <property type="term" value="F:metal ion binding"/>
    <property type="evidence" value="ECO:0007669"/>
    <property type="project" value="UniProtKB-KW"/>
</dbReference>
<dbReference type="Pfam" id="PF04851">
    <property type="entry name" value="ResIII"/>
    <property type="match status" value="1"/>
</dbReference>
<dbReference type="SMART" id="SM00490">
    <property type="entry name" value="HELICc"/>
    <property type="match status" value="1"/>
</dbReference>
<keyword evidence="12" id="KW-0943">RNA-mediated gene silencing</keyword>
<evidence type="ECO:0000256" key="2">
    <source>
        <dbReference type="ARBA" id="ARBA00001946"/>
    </source>
</evidence>
<protein>
    <recommendedName>
        <fullName evidence="15">RNase III domain-containing protein</fullName>
    </recommendedName>
</protein>
<dbReference type="Gene3D" id="3.40.50.300">
    <property type="entry name" value="P-loop containing nucleotide triphosphate hydrolases"/>
    <property type="match status" value="2"/>
</dbReference>
<dbReference type="PANTHER" id="PTHR14950">
    <property type="entry name" value="DICER-RELATED"/>
    <property type="match status" value="1"/>
</dbReference>
<name>A0A9N9RVU1_9DIPT</name>
<dbReference type="PROSITE" id="PS00517">
    <property type="entry name" value="RNASE_3_1"/>
    <property type="match status" value="1"/>
</dbReference>
<dbReference type="Pfam" id="PF00636">
    <property type="entry name" value="Ribonuclease_3"/>
    <property type="match status" value="2"/>
</dbReference>
<dbReference type="InterPro" id="IPR003100">
    <property type="entry name" value="PAZ_dom"/>
</dbReference>
<feature type="domain" description="RNase III" evidence="15">
    <location>
        <begin position="1393"/>
        <end position="1401"/>
    </location>
</feature>
<dbReference type="InterPro" id="IPR027417">
    <property type="entry name" value="P-loop_NTPase"/>
</dbReference>
<reference evidence="16" key="1">
    <citation type="submission" date="2022-01" db="EMBL/GenBank/DDBJ databases">
        <authorList>
            <person name="King R."/>
        </authorList>
    </citation>
    <scope>NUCLEOTIDE SEQUENCE</scope>
</reference>
<dbReference type="Pfam" id="PF00271">
    <property type="entry name" value="Helicase_C"/>
    <property type="match status" value="1"/>
</dbReference>
<evidence type="ECO:0000256" key="7">
    <source>
        <dbReference type="ARBA" id="ARBA00022801"/>
    </source>
</evidence>
<evidence type="ECO:0000256" key="8">
    <source>
        <dbReference type="ARBA" id="ARBA00022806"/>
    </source>
</evidence>
<gene>
    <name evidence="16" type="ORF">CHIRRI_LOCUS7569</name>
</gene>
<dbReference type="GO" id="GO:0004530">
    <property type="term" value="F:deoxyribonuclease I activity"/>
    <property type="evidence" value="ECO:0007669"/>
    <property type="project" value="TreeGrafter"/>
</dbReference>
<dbReference type="Gene3D" id="3.30.160.380">
    <property type="entry name" value="Dicer dimerisation domain"/>
    <property type="match status" value="1"/>
</dbReference>
<keyword evidence="17" id="KW-1185">Reference proteome</keyword>
<dbReference type="Proteomes" id="UP001153620">
    <property type="component" value="Chromosome 2"/>
</dbReference>
<keyword evidence="11" id="KW-0694">RNA-binding</keyword>
<dbReference type="InterPro" id="IPR044441">
    <property type="entry name" value="DICER_DSRM"/>
</dbReference>
<evidence type="ECO:0000256" key="11">
    <source>
        <dbReference type="ARBA" id="ARBA00022884"/>
    </source>
</evidence>
<dbReference type="OrthoDB" id="416741at2759"/>
<dbReference type="GO" id="GO:0005737">
    <property type="term" value="C:cytoplasm"/>
    <property type="evidence" value="ECO:0007669"/>
    <property type="project" value="TreeGrafter"/>
</dbReference>
<dbReference type="SUPFAM" id="SSF54768">
    <property type="entry name" value="dsRNA-binding domain-like"/>
    <property type="match status" value="1"/>
</dbReference>
<dbReference type="SMART" id="SM00949">
    <property type="entry name" value="PAZ"/>
    <property type="match status" value="1"/>
</dbReference>
<evidence type="ECO:0000256" key="5">
    <source>
        <dbReference type="ARBA" id="ARBA00022737"/>
    </source>
</evidence>
<dbReference type="SMART" id="SM00487">
    <property type="entry name" value="DEXDc"/>
    <property type="match status" value="1"/>
</dbReference>
<dbReference type="PANTHER" id="PTHR14950:SF36">
    <property type="entry name" value="ENDORIBONUCLEASE DCR-2"/>
    <property type="match status" value="1"/>
</dbReference>
<dbReference type="InterPro" id="IPR036389">
    <property type="entry name" value="RNase_III_sf"/>
</dbReference>
<keyword evidence="10" id="KW-0460">Magnesium</keyword>
<keyword evidence="5" id="KW-0677">Repeat</keyword>
<proteinExistence type="inferred from homology"/>
<evidence type="ECO:0000256" key="13">
    <source>
        <dbReference type="ARBA" id="ARBA00023211"/>
    </source>
</evidence>
<evidence type="ECO:0000313" key="16">
    <source>
        <dbReference type="EMBL" id="CAG9804690.1"/>
    </source>
</evidence>
<evidence type="ECO:0000256" key="12">
    <source>
        <dbReference type="ARBA" id="ARBA00023158"/>
    </source>
</evidence>
<dbReference type="GO" id="GO:0003723">
    <property type="term" value="F:RNA binding"/>
    <property type="evidence" value="ECO:0007669"/>
    <property type="project" value="UniProtKB-KW"/>
</dbReference>
<dbReference type="InterPro" id="IPR005034">
    <property type="entry name" value="Dicer_dimerisation"/>
</dbReference>
<dbReference type="InterPro" id="IPR038248">
    <property type="entry name" value="Dicer_dimer_sf"/>
</dbReference>
<dbReference type="InterPro" id="IPR001650">
    <property type="entry name" value="Helicase_C-like"/>
</dbReference>
<dbReference type="GO" id="GO:0035194">
    <property type="term" value="P:regulatory ncRNA-mediated post-transcriptional gene silencing"/>
    <property type="evidence" value="ECO:0007669"/>
    <property type="project" value="UniProtKB-ARBA"/>
</dbReference>
<dbReference type="GO" id="GO:0005524">
    <property type="term" value="F:ATP binding"/>
    <property type="evidence" value="ECO:0007669"/>
    <property type="project" value="UniProtKB-KW"/>
</dbReference>
<dbReference type="InterPro" id="IPR006935">
    <property type="entry name" value="Helicase/UvrB_N"/>
</dbReference>
<dbReference type="SUPFAM" id="SSF69065">
    <property type="entry name" value="RNase III domain-like"/>
    <property type="match status" value="2"/>
</dbReference>
<evidence type="ECO:0000256" key="9">
    <source>
        <dbReference type="ARBA" id="ARBA00022840"/>
    </source>
</evidence>
<dbReference type="Pfam" id="PF20931">
    <property type="entry name" value="Dicer_platform"/>
    <property type="match status" value="1"/>
</dbReference>
<evidence type="ECO:0000256" key="14">
    <source>
        <dbReference type="ARBA" id="ARBA00035116"/>
    </source>
</evidence>
<organism evidence="16 17">
    <name type="scientific">Chironomus riparius</name>
    <dbReference type="NCBI Taxonomy" id="315576"/>
    <lineage>
        <taxon>Eukaryota</taxon>
        <taxon>Metazoa</taxon>
        <taxon>Ecdysozoa</taxon>
        <taxon>Arthropoda</taxon>
        <taxon>Hexapoda</taxon>
        <taxon>Insecta</taxon>
        <taxon>Pterygota</taxon>
        <taxon>Neoptera</taxon>
        <taxon>Endopterygota</taxon>
        <taxon>Diptera</taxon>
        <taxon>Nematocera</taxon>
        <taxon>Chironomoidea</taxon>
        <taxon>Chironomidae</taxon>
        <taxon>Chironominae</taxon>
        <taxon>Chironomus</taxon>
    </lineage>
</organism>
<dbReference type="EMBL" id="OU895878">
    <property type="protein sequence ID" value="CAG9804690.1"/>
    <property type="molecule type" value="Genomic_DNA"/>
</dbReference>
<keyword evidence="6" id="KW-0547">Nucleotide-binding</keyword>
<keyword evidence="7" id="KW-0378">Hydrolase</keyword>
<dbReference type="GO" id="GO:0031054">
    <property type="term" value="P:pre-miRNA processing"/>
    <property type="evidence" value="ECO:0007669"/>
    <property type="project" value="InterPro"/>
</dbReference>
<dbReference type="CDD" id="cd18034">
    <property type="entry name" value="DEXHc_dicer"/>
    <property type="match status" value="1"/>
</dbReference>
<dbReference type="GO" id="GO:0004386">
    <property type="term" value="F:helicase activity"/>
    <property type="evidence" value="ECO:0007669"/>
    <property type="project" value="UniProtKB-KW"/>
</dbReference>
<evidence type="ECO:0000259" key="15">
    <source>
        <dbReference type="PROSITE" id="PS00517"/>
    </source>
</evidence>
<comment type="cofactor">
    <cofactor evidence="2">
        <name>Mg(2+)</name>
        <dbReference type="ChEBI" id="CHEBI:18420"/>
    </cofactor>
</comment>
<dbReference type="SMART" id="SM00535">
    <property type="entry name" value="RIBOc"/>
    <property type="match status" value="2"/>
</dbReference>
<keyword evidence="8" id="KW-0347">Helicase</keyword>
<dbReference type="Pfam" id="PF02170">
    <property type="entry name" value="PAZ"/>
    <property type="match status" value="1"/>
</dbReference>
<dbReference type="GO" id="GO:0070578">
    <property type="term" value="C:RISC-loading complex"/>
    <property type="evidence" value="ECO:0007669"/>
    <property type="project" value="TreeGrafter"/>
</dbReference>
<evidence type="ECO:0000256" key="6">
    <source>
        <dbReference type="ARBA" id="ARBA00022741"/>
    </source>
</evidence>
<dbReference type="Gene3D" id="3.30.160.20">
    <property type="match status" value="1"/>
</dbReference>
<dbReference type="Gene3D" id="2.170.260.10">
    <property type="entry name" value="paz domain"/>
    <property type="match status" value="1"/>
</dbReference>
<dbReference type="InterPro" id="IPR000999">
    <property type="entry name" value="RNase_III_dom"/>
</dbReference>
<dbReference type="InterPro" id="IPR014001">
    <property type="entry name" value="Helicase_ATP-bd"/>
</dbReference>
<evidence type="ECO:0000256" key="1">
    <source>
        <dbReference type="ARBA" id="ARBA00001936"/>
    </source>
</evidence>
<dbReference type="GO" id="GO:0003677">
    <property type="term" value="F:DNA binding"/>
    <property type="evidence" value="ECO:0007669"/>
    <property type="project" value="InterPro"/>
</dbReference>
<dbReference type="Pfam" id="PF03368">
    <property type="entry name" value="Dicer_dimer"/>
    <property type="match status" value="1"/>
</dbReference>
<dbReference type="Pfam" id="PF20932">
    <property type="entry name" value="Dicer_dsRBD"/>
    <property type="match status" value="1"/>
</dbReference>
<keyword evidence="3" id="KW-0540">Nuclease</keyword>
<keyword evidence="13" id="KW-0464">Manganese</keyword>
<evidence type="ECO:0000256" key="10">
    <source>
        <dbReference type="ARBA" id="ARBA00022842"/>
    </source>
</evidence>
<reference evidence="16" key="2">
    <citation type="submission" date="2022-10" db="EMBL/GenBank/DDBJ databases">
        <authorList>
            <consortium name="ENA_rothamsted_submissions"/>
            <consortium name="culmorum"/>
            <person name="King R."/>
        </authorList>
    </citation>
    <scope>NUCLEOTIDE SEQUENCE</scope>
</reference>
<dbReference type="SUPFAM" id="SSF52540">
    <property type="entry name" value="P-loop containing nucleoside triphosphate hydrolases"/>
    <property type="match status" value="1"/>
</dbReference>
<evidence type="ECO:0000256" key="4">
    <source>
        <dbReference type="ARBA" id="ARBA00022723"/>
    </source>
</evidence>
<dbReference type="GO" id="GO:0006309">
    <property type="term" value="P:apoptotic DNA fragmentation"/>
    <property type="evidence" value="ECO:0007669"/>
    <property type="project" value="TreeGrafter"/>
</dbReference>
<comment type="similarity">
    <text evidence="14">Belongs to the helicase family. Dicer subfamily.</text>
</comment>
<accession>A0A9N9RVU1</accession>
<comment type="cofactor">
    <cofactor evidence="1">
        <name>Mn(2+)</name>
        <dbReference type="ChEBI" id="CHEBI:29035"/>
    </cofactor>
</comment>
<dbReference type="GO" id="GO:0005634">
    <property type="term" value="C:nucleus"/>
    <property type="evidence" value="ECO:0007669"/>
    <property type="project" value="TreeGrafter"/>
</dbReference>
<dbReference type="InterPro" id="IPR048512">
    <property type="entry name" value="Dicer_platform"/>
</dbReference>
<keyword evidence="4" id="KW-0479">Metal-binding</keyword>
<dbReference type="GO" id="GO:0030422">
    <property type="term" value="P:siRNA processing"/>
    <property type="evidence" value="ECO:0007669"/>
    <property type="project" value="InterPro"/>
</dbReference>